<dbReference type="GO" id="GO:0006355">
    <property type="term" value="P:regulation of DNA-templated transcription"/>
    <property type="evidence" value="ECO:0007669"/>
    <property type="project" value="InterPro"/>
</dbReference>
<keyword evidence="3" id="KW-0804">Transcription</keyword>
<evidence type="ECO:0000313" key="6">
    <source>
        <dbReference type="Proteomes" id="UP000057737"/>
    </source>
</evidence>
<keyword evidence="1" id="KW-0805">Transcription regulation</keyword>
<accession>A0A109J7W5</accession>
<evidence type="ECO:0000313" key="5">
    <source>
        <dbReference type="EMBL" id="KWV43934.1"/>
    </source>
</evidence>
<proteinExistence type="predicted"/>
<dbReference type="PANTHER" id="PTHR44688:SF16">
    <property type="entry name" value="DNA-BINDING TRANSCRIPTIONAL ACTIVATOR DEVR_DOSR"/>
    <property type="match status" value="1"/>
</dbReference>
<name>A0A109J7W5_9BRAD</name>
<dbReference type="SUPFAM" id="SSF75516">
    <property type="entry name" value="Pheromone-binding domain of LuxR-like quorum-sensing transcription factors"/>
    <property type="match status" value="1"/>
</dbReference>
<keyword evidence="2" id="KW-0238">DNA-binding</keyword>
<dbReference type="InterPro" id="IPR036693">
    <property type="entry name" value="TF_LuxR_autoind-bd_dom_sf"/>
</dbReference>
<protein>
    <submittedName>
        <fullName evidence="5">Transcriptional regulator</fullName>
    </submittedName>
</protein>
<dbReference type="InterPro" id="IPR000792">
    <property type="entry name" value="Tscrpt_reg_LuxR_C"/>
</dbReference>
<evidence type="ECO:0000256" key="2">
    <source>
        <dbReference type="ARBA" id="ARBA00023125"/>
    </source>
</evidence>
<dbReference type="SMART" id="SM00421">
    <property type="entry name" value="HTH_LUXR"/>
    <property type="match status" value="1"/>
</dbReference>
<dbReference type="Proteomes" id="UP000057737">
    <property type="component" value="Unassembled WGS sequence"/>
</dbReference>
<dbReference type="GO" id="GO:0003677">
    <property type="term" value="F:DNA binding"/>
    <property type="evidence" value="ECO:0007669"/>
    <property type="project" value="UniProtKB-KW"/>
</dbReference>
<dbReference type="RefSeq" id="WP_066515964.1">
    <property type="nucleotide sequence ID" value="NZ_LNCU01000130.1"/>
</dbReference>
<dbReference type="PRINTS" id="PR00038">
    <property type="entry name" value="HTHLUXR"/>
</dbReference>
<dbReference type="EMBL" id="LNCU01000130">
    <property type="protein sequence ID" value="KWV43934.1"/>
    <property type="molecule type" value="Genomic_DNA"/>
</dbReference>
<evidence type="ECO:0000256" key="3">
    <source>
        <dbReference type="ARBA" id="ARBA00023163"/>
    </source>
</evidence>
<dbReference type="PANTHER" id="PTHR44688">
    <property type="entry name" value="DNA-BINDING TRANSCRIPTIONAL ACTIVATOR DEVR_DOSR"/>
    <property type="match status" value="1"/>
</dbReference>
<dbReference type="Gene3D" id="1.10.10.10">
    <property type="entry name" value="Winged helix-like DNA-binding domain superfamily/Winged helix DNA-binding domain"/>
    <property type="match status" value="1"/>
</dbReference>
<dbReference type="PROSITE" id="PS50043">
    <property type="entry name" value="HTH_LUXR_2"/>
    <property type="match status" value="1"/>
</dbReference>
<evidence type="ECO:0000256" key="1">
    <source>
        <dbReference type="ARBA" id="ARBA00023015"/>
    </source>
</evidence>
<dbReference type="Pfam" id="PF03472">
    <property type="entry name" value="Autoind_bind"/>
    <property type="match status" value="1"/>
</dbReference>
<dbReference type="InterPro" id="IPR036388">
    <property type="entry name" value="WH-like_DNA-bd_sf"/>
</dbReference>
<evidence type="ECO:0000259" key="4">
    <source>
        <dbReference type="PROSITE" id="PS50043"/>
    </source>
</evidence>
<comment type="caution">
    <text evidence="5">The sequence shown here is derived from an EMBL/GenBank/DDBJ whole genome shotgun (WGS) entry which is preliminary data.</text>
</comment>
<dbReference type="Gene3D" id="3.30.450.80">
    <property type="entry name" value="Transcription factor LuxR-like, autoinducer-binding domain"/>
    <property type="match status" value="1"/>
</dbReference>
<dbReference type="SUPFAM" id="SSF46894">
    <property type="entry name" value="C-terminal effector domain of the bipartite response regulators"/>
    <property type="match status" value="1"/>
</dbReference>
<sequence>MHRVFQHFIDRLSAADTPEDFSETMADTATALDLFCFAYLALEDARGDTPRLISTYPSRWTTHYLRNNYQTIDPVIGQVLQAPEPFRWGLDLPAGFSSMAERELLDEAAQFGIRFGFTVPIHDGHGPVAALTFATDKRRPRFERFVDSHERVLQLMAMYFHAHVRRKLVIDLRIDGIRLSPREFECLEWAAQGKSAWETGCILGISRNTVSSYLHNAKRKLGVRTVVQAVTRLAAANKIKQN</sequence>
<reference evidence="5 6" key="1">
    <citation type="submission" date="2015-11" db="EMBL/GenBank/DDBJ databases">
        <title>Draft Genome Sequence of the Strain BR 10303 (Bradyrhizobium sp.) isolated from nodules of Centrolobium paraense.</title>
        <authorList>
            <person name="Zelli J.E."/>
            <person name="Simoes-Araujo J.L."/>
            <person name="Barauna A.C."/>
            <person name="Silva K."/>
        </authorList>
    </citation>
    <scope>NUCLEOTIDE SEQUENCE [LARGE SCALE GENOMIC DNA]</scope>
    <source>
        <strain evidence="5 6">BR 10303</strain>
    </source>
</reference>
<dbReference type="InterPro" id="IPR016032">
    <property type="entry name" value="Sig_transdc_resp-reg_C-effctor"/>
</dbReference>
<feature type="domain" description="HTH luxR-type" evidence="4">
    <location>
        <begin position="172"/>
        <end position="237"/>
    </location>
</feature>
<keyword evidence="6" id="KW-1185">Reference proteome</keyword>
<dbReference type="Pfam" id="PF00196">
    <property type="entry name" value="GerE"/>
    <property type="match status" value="1"/>
</dbReference>
<dbReference type="AlphaFoldDB" id="A0A109J7W5"/>
<organism evidence="5 6">
    <name type="scientific">Bradyrhizobium macuxiense</name>
    <dbReference type="NCBI Taxonomy" id="1755647"/>
    <lineage>
        <taxon>Bacteria</taxon>
        <taxon>Pseudomonadati</taxon>
        <taxon>Pseudomonadota</taxon>
        <taxon>Alphaproteobacteria</taxon>
        <taxon>Hyphomicrobiales</taxon>
        <taxon>Nitrobacteraceae</taxon>
        <taxon>Bradyrhizobium</taxon>
    </lineage>
</organism>
<dbReference type="CDD" id="cd06170">
    <property type="entry name" value="LuxR_C_like"/>
    <property type="match status" value="1"/>
</dbReference>
<dbReference type="InterPro" id="IPR005143">
    <property type="entry name" value="TF_LuxR_autoind-bd_dom"/>
</dbReference>
<gene>
    <name evidence="5" type="ORF">AS156_24450</name>
</gene>
<dbReference type="OrthoDB" id="9803630at2"/>